<dbReference type="KEGG" id="cox:E0W60_28335"/>
<gene>
    <name evidence="2" type="ORF">E0W60_28335</name>
</gene>
<keyword evidence="2" id="KW-0378">Hydrolase</keyword>
<dbReference type="InterPro" id="IPR029058">
    <property type="entry name" value="AB_hydrolase_fold"/>
</dbReference>
<dbReference type="Pfam" id="PF00561">
    <property type="entry name" value="Abhydrolase_1"/>
    <property type="match status" value="1"/>
</dbReference>
<dbReference type="Gene3D" id="3.40.50.1820">
    <property type="entry name" value="alpha/beta hydrolase"/>
    <property type="match status" value="1"/>
</dbReference>
<evidence type="ECO:0000313" key="2">
    <source>
        <dbReference type="EMBL" id="QBY55062.1"/>
    </source>
</evidence>
<organism evidence="2 3">
    <name type="scientific">Cupriavidus oxalaticus</name>
    <dbReference type="NCBI Taxonomy" id="96344"/>
    <lineage>
        <taxon>Bacteria</taxon>
        <taxon>Pseudomonadati</taxon>
        <taxon>Pseudomonadota</taxon>
        <taxon>Betaproteobacteria</taxon>
        <taxon>Burkholderiales</taxon>
        <taxon>Burkholderiaceae</taxon>
        <taxon>Cupriavidus</taxon>
    </lineage>
</organism>
<dbReference type="InterPro" id="IPR050228">
    <property type="entry name" value="Carboxylesterase_BioH"/>
</dbReference>
<dbReference type="Proteomes" id="UP000295294">
    <property type="component" value="Plasmid unnamed1"/>
</dbReference>
<dbReference type="OrthoDB" id="8632294at2"/>
<evidence type="ECO:0000313" key="3">
    <source>
        <dbReference type="Proteomes" id="UP000295294"/>
    </source>
</evidence>
<protein>
    <submittedName>
        <fullName evidence="2">Alpha/beta fold hydrolase</fullName>
    </submittedName>
</protein>
<dbReference type="EMBL" id="CP038636">
    <property type="protein sequence ID" value="QBY55062.1"/>
    <property type="molecule type" value="Genomic_DNA"/>
</dbReference>
<name>A0A4V1BZE7_9BURK</name>
<evidence type="ECO:0000259" key="1">
    <source>
        <dbReference type="Pfam" id="PF00561"/>
    </source>
</evidence>
<dbReference type="PANTHER" id="PTHR43194">
    <property type="entry name" value="HYDROLASE ALPHA/BETA FOLD FAMILY"/>
    <property type="match status" value="1"/>
</dbReference>
<dbReference type="AlphaFoldDB" id="A0A4V1BZE7"/>
<geneLocation type="plasmid" evidence="2">
    <name>unnamed1</name>
</geneLocation>
<dbReference type="PANTHER" id="PTHR43194:SF5">
    <property type="entry name" value="PIMELOYL-[ACYL-CARRIER PROTEIN] METHYL ESTER ESTERASE"/>
    <property type="match status" value="1"/>
</dbReference>
<dbReference type="InterPro" id="IPR000073">
    <property type="entry name" value="AB_hydrolase_1"/>
</dbReference>
<reference evidence="2 3" key="1">
    <citation type="submission" date="2019-03" db="EMBL/GenBank/DDBJ databases">
        <title>Efficiently degradation of phenoxyalkanoic acid herbicides by Cupriavidus oxalaticus strain X32.</title>
        <authorList>
            <person name="Sheng X."/>
        </authorList>
    </citation>
    <scope>NUCLEOTIDE SEQUENCE [LARGE SCALE GENOMIC DNA]</scope>
    <source>
        <strain evidence="2 3">X32</strain>
        <plasmid evidence="2 3">unnamed1</plasmid>
    </source>
</reference>
<feature type="domain" description="AB hydrolase-1" evidence="1">
    <location>
        <begin position="44"/>
        <end position="269"/>
    </location>
</feature>
<accession>A0A4V1BZE7</accession>
<dbReference type="SUPFAM" id="SSF53474">
    <property type="entry name" value="alpha/beta-Hydrolases"/>
    <property type="match status" value="1"/>
</dbReference>
<sequence>MRGNTEQQAKATSRAGDNQSAILRYEVPRSAAISIEVYELGAGPAIVLLPSLGRGATDMLELAEPLAAAGYRVFCPEPRGNGRSVGPLADKTLHDWAGDIAAVIEHGGQTPVVIVGHAHGNWIARTVASDRPDLVRALVLLAGSAGKVPKDVDAVPIPPEVRAQIERCGDTNLPDAVRLESLRAVFFAPCNDPAPWLQGWNTELMTMQTLAQKRTPVDDFFAGGNVPILNVQAEYDVIAPQRYANVLRDYLGDRVTNLTIRDAAHALLPERLDEVVAAIIDYVAALSAGQSAVA</sequence>
<proteinExistence type="predicted"/>
<keyword evidence="2" id="KW-0614">Plasmid</keyword>
<dbReference type="GO" id="GO:0016787">
    <property type="term" value="F:hydrolase activity"/>
    <property type="evidence" value="ECO:0007669"/>
    <property type="project" value="UniProtKB-KW"/>
</dbReference>